<name>A0AA35WNF6_GEOBA</name>
<evidence type="ECO:0000259" key="2">
    <source>
        <dbReference type="PROSITE" id="PS51457"/>
    </source>
</evidence>
<dbReference type="PROSITE" id="PS51457">
    <property type="entry name" value="BEN"/>
    <property type="match status" value="1"/>
</dbReference>
<protein>
    <recommendedName>
        <fullName evidence="2">BEN domain-containing protein</fullName>
    </recommendedName>
</protein>
<dbReference type="Gene3D" id="1.10.10.2590">
    <property type="entry name" value="BEN domain"/>
    <property type="match status" value="1"/>
</dbReference>
<dbReference type="Proteomes" id="UP001174909">
    <property type="component" value="Unassembled WGS sequence"/>
</dbReference>
<dbReference type="EMBL" id="CASHTH010001852">
    <property type="protein sequence ID" value="CAI8020860.1"/>
    <property type="molecule type" value="Genomic_DNA"/>
</dbReference>
<keyword evidence="4" id="KW-1185">Reference proteome</keyword>
<feature type="compositionally biased region" description="Basic and acidic residues" evidence="1">
    <location>
        <begin position="84"/>
        <end position="94"/>
    </location>
</feature>
<gene>
    <name evidence="3" type="ORF">GBAR_LOCUS12436</name>
</gene>
<dbReference type="AlphaFoldDB" id="A0AA35WNF6"/>
<reference evidence="3" key="1">
    <citation type="submission" date="2023-03" db="EMBL/GenBank/DDBJ databases">
        <authorList>
            <person name="Steffen K."/>
            <person name="Cardenas P."/>
        </authorList>
    </citation>
    <scope>NUCLEOTIDE SEQUENCE</scope>
</reference>
<dbReference type="InterPro" id="IPR018379">
    <property type="entry name" value="BEN_domain"/>
</dbReference>
<feature type="region of interest" description="Disordered" evidence="1">
    <location>
        <begin position="84"/>
        <end position="283"/>
    </location>
</feature>
<feature type="compositionally biased region" description="Basic and acidic residues" evidence="1">
    <location>
        <begin position="111"/>
        <end position="185"/>
    </location>
</feature>
<evidence type="ECO:0000256" key="1">
    <source>
        <dbReference type="SAM" id="MobiDB-lite"/>
    </source>
</evidence>
<feature type="region of interest" description="Disordered" evidence="1">
    <location>
        <begin position="355"/>
        <end position="379"/>
    </location>
</feature>
<dbReference type="GO" id="GO:0003677">
    <property type="term" value="F:DNA binding"/>
    <property type="evidence" value="ECO:0007669"/>
    <property type="project" value="InterPro"/>
</dbReference>
<evidence type="ECO:0000313" key="4">
    <source>
        <dbReference type="Proteomes" id="UP001174909"/>
    </source>
</evidence>
<evidence type="ECO:0000313" key="3">
    <source>
        <dbReference type="EMBL" id="CAI8020860.1"/>
    </source>
</evidence>
<sequence length="510" mass="57191">MASSRSKSRREDKQRKQLVKDLYFLIEWTEDADEELFDAVPARDITVPSGKDVLDLIAGDECQASFANTLYPARVVAVGKYTEIKKQQKQKEKEAEENELGSEQGGVDASSGERDALTGNKRESGNEREGGNEKKSEPGSEKEKGNKESEKKESGSEKEKGNEERRGNEKKTKNTTEARQGEKRIQGGGNSDGKFSNGRKRKDTTLKDTGRDSPQKNSSKKKLVGMDVSEAIDKDSKAKSPRKRLKTYYDASSEESDKEEQHPPAKKQKVYQSISGSEDETVISPTNLEAKRIKNIAENEMFKKMIGLGPGMFHNPITSEMAKLKEKVRMLEQRSHVSLKRKVSEQAAELNHLRQLTSPDISSASEATPDGPAFSFLPPRGPFRKSPIYSSPTPAPREQDIPHFLKGVDQVRLQNAKLQSDAGGAALKLMDCLFSTEQMVNGNPSGVTRSKDAARQKTIKRLDPEKMKYIDSILQEKWGVTTMNKEIRRKMTQKCTDYFSDSRYKHLHHS</sequence>
<feature type="domain" description="BEN" evidence="2">
    <location>
        <begin position="398"/>
        <end position="506"/>
    </location>
</feature>
<feature type="compositionally biased region" description="Basic and acidic residues" evidence="1">
    <location>
        <begin position="203"/>
        <end position="214"/>
    </location>
</feature>
<feature type="compositionally biased region" description="Polar residues" evidence="1">
    <location>
        <begin position="355"/>
        <end position="366"/>
    </location>
</feature>
<proteinExistence type="predicted"/>
<accession>A0AA35WNF6</accession>
<comment type="caution">
    <text evidence="3">The sequence shown here is derived from an EMBL/GenBank/DDBJ whole genome shotgun (WGS) entry which is preliminary data.</text>
</comment>
<organism evidence="3 4">
    <name type="scientific">Geodia barretti</name>
    <name type="common">Barrett's horny sponge</name>
    <dbReference type="NCBI Taxonomy" id="519541"/>
    <lineage>
        <taxon>Eukaryota</taxon>
        <taxon>Metazoa</taxon>
        <taxon>Porifera</taxon>
        <taxon>Demospongiae</taxon>
        <taxon>Heteroscleromorpha</taxon>
        <taxon>Tetractinellida</taxon>
        <taxon>Astrophorina</taxon>
        <taxon>Geodiidae</taxon>
        <taxon>Geodia</taxon>
    </lineage>
</organism>